<evidence type="ECO:0000313" key="3">
    <source>
        <dbReference type="Proteomes" id="UP001347796"/>
    </source>
</evidence>
<dbReference type="Proteomes" id="UP001347796">
    <property type="component" value="Unassembled WGS sequence"/>
</dbReference>
<organism evidence="2 3">
    <name type="scientific">Patella caerulea</name>
    <name type="common">Rayed Mediterranean limpet</name>
    <dbReference type="NCBI Taxonomy" id="87958"/>
    <lineage>
        <taxon>Eukaryota</taxon>
        <taxon>Metazoa</taxon>
        <taxon>Spiralia</taxon>
        <taxon>Lophotrochozoa</taxon>
        <taxon>Mollusca</taxon>
        <taxon>Gastropoda</taxon>
        <taxon>Patellogastropoda</taxon>
        <taxon>Patelloidea</taxon>
        <taxon>Patellidae</taxon>
        <taxon>Patella</taxon>
    </lineage>
</organism>
<evidence type="ECO:0000256" key="1">
    <source>
        <dbReference type="SAM" id="MobiDB-lite"/>
    </source>
</evidence>
<proteinExistence type="predicted"/>
<accession>A0AAN8IZ30</accession>
<gene>
    <name evidence="2" type="ORF">SNE40_021428</name>
</gene>
<dbReference type="EMBL" id="JAZGQO010000018">
    <property type="protein sequence ID" value="KAK6167389.1"/>
    <property type="molecule type" value="Genomic_DNA"/>
</dbReference>
<reference evidence="2 3" key="1">
    <citation type="submission" date="2024-01" db="EMBL/GenBank/DDBJ databases">
        <title>The genome of the rayed Mediterranean limpet Patella caerulea (Linnaeus, 1758).</title>
        <authorList>
            <person name="Anh-Thu Weber A."/>
            <person name="Halstead-Nussloch G."/>
        </authorList>
    </citation>
    <scope>NUCLEOTIDE SEQUENCE [LARGE SCALE GENOMIC DNA]</scope>
    <source>
        <strain evidence="2">AATW-2023a</strain>
        <tissue evidence="2">Whole specimen</tissue>
    </source>
</reference>
<sequence length="90" mass="10372">MGIQERIYFLFGSWNMSAENNIISACRQTNVTCSSRVALRKTTVPLQKHQKFFTCETQDITCPVPIANESKSDADEEIIEPQSKRRKFEE</sequence>
<keyword evidence="3" id="KW-1185">Reference proteome</keyword>
<evidence type="ECO:0000313" key="2">
    <source>
        <dbReference type="EMBL" id="KAK6167389.1"/>
    </source>
</evidence>
<name>A0AAN8IZ30_PATCE</name>
<protein>
    <submittedName>
        <fullName evidence="2">Uncharacterized protein</fullName>
    </submittedName>
</protein>
<feature type="region of interest" description="Disordered" evidence="1">
    <location>
        <begin position="71"/>
        <end position="90"/>
    </location>
</feature>
<comment type="caution">
    <text evidence="2">The sequence shown here is derived from an EMBL/GenBank/DDBJ whole genome shotgun (WGS) entry which is preliminary data.</text>
</comment>
<dbReference type="AlphaFoldDB" id="A0AAN8IZ30"/>